<dbReference type="Gene3D" id="3.30.40.10">
    <property type="entry name" value="Zinc/RING finger domain, C3HC4 (zinc finger)"/>
    <property type="match status" value="1"/>
</dbReference>
<feature type="region of interest" description="Disordered" evidence="1">
    <location>
        <begin position="340"/>
        <end position="393"/>
    </location>
</feature>
<evidence type="ECO:0000313" key="2">
    <source>
        <dbReference type="EMBL" id="EWC47891.1"/>
    </source>
</evidence>
<dbReference type="AlphaFoldDB" id="W7HUK8"/>
<evidence type="ECO:0008006" key="4">
    <source>
        <dbReference type="Google" id="ProtNLM"/>
    </source>
</evidence>
<protein>
    <recommendedName>
        <fullName evidence="4">RING-type domain-containing protein</fullName>
    </recommendedName>
</protein>
<dbReference type="InterPro" id="IPR031127">
    <property type="entry name" value="E3_UB_ligase_RBR"/>
</dbReference>
<dbReference type="EMBL" id="KI966407">
    <property type="protein sequence ID" value="EWC47891.1"/>
    <property type="molecule type" value="Genomic_DNA"/>
</dbReference>
<dbReference type="PANTHER" id="PTHR11685">
    <property type="entry name" value="RBR FAMILY RING FINGER AND IBR DOMAIN-CONTAINING"/>
    <property type="match status" value="1"/>
</dbReference>
<dbReference type="InterPro" id="IPR013083">
    <property type="entry name" value="Znf_RING/FYVE/PHD"/>
</dbReference>
<organism evidence="2 3">
    <name type="scientific">Drechslerella stenobrocha 248</name>
    <dbReference type="NCBI Taxonomy" id="1043628"/>
    <lineage>
        <taxon>Eukaryota</taxon>
        <taxon>Fungi</taxon>
        <taxon>Dikarya</taxon>
        <taxon>Ascomycota</taxon>
        <taxon>Pezizomycotina</taxon>
        <taxon>Orbiliomycetes</taxon>
        <taxon>Orbiliales</taxon>
        <taxon>Orbiliaceae</taxon>
        <taxon>Drechslerella</taxon>
    </lineage>
</organism>
<accession>W7HUK8</accession>
<dbReference type="OrthoDB" id="9977870at2759"/>
<feature type="compositionally biased region" description="Basic and acidic residues" evidence="1">
    <location>
        <begin position="340"/>
        <end position="353"/>
    </location>
</feature>
<evidence type="ECO:0000256" key="1">
    <source>
        <dbReference type="SAM" id="MobiDB-lite"/>
    </source>
</evidence>
<reference evidence="2 3" key="1">
    <citation type="submission" date="2013-05" db="EMBL/GenBank/DDBJ databases">
        <title>Drechslerella stenobrocha genome reveals carnivorous origination and mechanical trapping mechanism of predatory fungi.</title>
        <authorList>
            <person name="Liu X."/>
            <person name="Zhang W."/>
            <person name="Liu K."/>
        </authorList>
    </citation>
    <scope>NUCLEOTIDE SEQUENCE [LARGE SCALE GENOMIC DNA]</scope>
    <source>
        <strain evidence="2 3">248</strain>
    </source>
</reference>
<dbReference type="GO" id="GO:0004842">
    <property type="term" value="F:ubiquitin-protein transferase activity"/>
    <property type="evidence" value="ECO:0007669"/>
    <property type="project" value="InterPro"/>
</dbReference>
<proteinExistence type="predicted"/>
<dbReference type="Gene3D" id="1.20.120.1750">
    <property type="match status" value="1"/>
</dbReference>
<dbReference type="HOGENOM" id="CLU_702128_0_0_1"/>
<sequence>MTRTSAPYSDPATAVEASRTIRALALDLGWGKPKSNSRAYIYSRENAESCLICADTFQRYQLVRLTCGHYHCQDCLRQNYQVVLNDHAAYPPRCCQDLLLAQTGFVLSDAEAKVIFTLRQAHQASKIVPCFSCEGDIYLGNVGIDSAYCGKCKKATCTTCMKEMHLDLCPEDPDTTALRDLAKQEGWSQCPKCGRVIHKVAGCSSMTCLQCAALLAAARRHPPPVPPPPPPVQPGPVAPARINHINNFRHRAEITFGSALQASSSPRYAKTYKEKAGDKLFRQYEKVLANTMEENNMKVKDIRAQRSRRAREIKMATEVTRLRLKMKELVEAEKAQKREIRLQKSDGPRDRPARRLVTRRNIYEVHGSRIATQPNEGPVAKRTRSQNKTAMPS</sequence>
<gene>
    <name evidence="2" type="ORF">DRE_02773</name>
</gene>
<evidence type="ECO:0000313" key="3">
    <source>
        <dbReference type="Proteomes" id="UP000024837"/>
    </source>
</evidence>
<name>W7HUK8_9PEZI</name>
<dbReference type="Proteomes" id="UP000024837">
    <property type="component" value="Unassembled WGS sequence"/>
</dbReference>
<dbReference type="SUPFAM" id="SSF57850">
    <property type="entry name" value="RING/U-box"/>
    <property type="match status" value="2"/>
</dbReference>
<dbReference type="GO" id="GO:0016567">
    <property type="term" value="P:protein ubiquitination"/>
    <property type="evidence" value="ECO:0007669"/>
    <property type="project" value="InterPro"/>
</dbReference>
<keyword evidence="3" id="KW-1185">Reference proteome</keyword>